<accession>A0A8W8ITT1</accession>
<dbReference type="Proteomes" id="UP000005408">
    <property type="component" value="Unassembled WGS sequence"/>
</dbReference>
<dbReference type="GO" id="GO:0042073">
    <property type="term" value="P:intraciliary transport"/>
    <property type="evidence" value="ECO:0007669"/>
    <property type="project" value="InterPro"/>
</dbReference>
<evidence type="ECO:0000313" key="1">
    <source>
        <dbReference type="EnsemblMetazoa" id="G15824.1:cds"/>
    </source>
</evidence>
<sequence>MLQRLEEETHTNKYIVTEKMPKEMAQQRKILLNLQKFKRYVNKLRSKSTIYKKKRQEIAEIRAELGVLSRTEQILRQKDEFSSLEVWSELVSVGGCG</sequence>
<proteinExistence type="predicted"/>
<reference evidence="1" key="1">
    <citation type="submission" date="2022-08" db="UniProtKB">
        <authorList>
            <consortium name="EnsemblMetazoa"/>
        </authorList>
    </citation>
    <scope>IDENTIFICATION</scope>
    <source>
        <strain evidence="1">05x7-T-G4-1.051#20</strain>
    </source>
</reference>
<dbReference type="AlphaFoldDB" id="A0A8W8ITT1"/>
<evidence type="ECO:0000313" key="2">
    <source>
        <dbReference type="Proteomes" id="UP000005408"/>
    </source>
</evidence>
<dbReference type="InterPro" id="IPR029600">
    <property type="entry name" value="IFT81"/>
</dbReference>
<keyword evidence="2" id="KW-1185">Reference proteome</keyword>
<dbReference type="GO" id="GO:0015631">
    <property type="term" value="F:tubulin binding"/>
    <property type="evidence" value="ECO:0007669"/>
    <property type="project" value="InterPro"/>
</dbReference>
<organism evidence="1 2">
    <name type="scientific">Magallana gigas</name>
    <name type="common">Pacific oyster</name>
    <name type="synonym">Crassostrea gigas</name>
    <dbReference type="NCBI Taxonomy" id="29159"/>
    <lineage>
        <taxon>Eukaryota</taxon>
        <taxon>Metazoa</taxon>
        <taxon>Spiralia</taxon>
        <taxon>Lophotrochozoa</taxon>
        <taxon>Mollusca</taxon>
        <taxon>Bivalvia</taxon>
        <taxon>Autobranchia</taxon>
        <taxon>Pteriomorphia</taxon>
        <taxon>Ostreida</taxon>
        <taxon>Ostreoidea</taxon>
        <taxon>Ostreidae</taxon>
        <taxon>Magallana</taxon>
    </lineage>
</organism>
<dbReference type="EnsemblMetazoa" id="G15824.1">
    <property type="protein sequence ID" value="G15824.1:cds"/>
    <property type="gene ID" value="G15824"/>
</dbReference>
<dbReference type="GO" id="GO:0030992">
    <property type="term" value="C:intraciliary transport particle B"/>
    <property type="evidence" value="ECO:0007669"/>
    <property type="project" value="InterPro"/>
</dbReference>
<dbReference type="GO" id="GO:0036064">
    <property type="term" value="C:ciliary basal body"/>
    <property type="evidence" value="ECO:0007669"/>
    <property type="project" value="TreeGrafter"/>
</dbReference>
<dbReference type="PANTHER" id="PTHR15614:SF2">
    <property type="entry name" value="INTRAFLAGELLAR TRANSPORT PROTEIN 81 HOMOLOG"/>
    <property type="match status" value="1"/>
</dbReference>
<protein>
    <submittedName>
        <fullName evidence="1">Uncharacterized protein</fullName>
    </submittedName>
</protein>
<name>A0A8W8ITT1_MAGGI</name>
<dbReference type="GO" id="GO:0060271">
    <property type="term" value="P:cilium assembly"/>
    <property type="evidence" value="ECO:0007669"/>
    <property type="project" value="InterPro"/>
</dbReference>
<dbReference type="PANTHER" id="PTHR15614">
    <property type="entry name" value="INTRAFLAGELLAR TRANSPORT PROTEIN 81 HOMOLOG"/>
    <property type="match status" value="1"/>
</dbReference>